<dbReference type="Pfam" id="PF19997">
    <property type="entry name" value="ivWA"/>
    <property type="match status" value="1"/>
</dbReference>
<dbReference type="InterPro" id="IPR045479">
    <property type="entry name" value="ivWA-helical_N"/>
</dbReference>
<feature type="domain" description="FtsH ternary systems vWA" evidence="2">
    <location>
        <begin position="258"/>
        <end position="453"/>
    </location>
</feature>
<evidence type="ECO:0000313" key="3">
    <source>
        <dbReference type="EMBL" id="KIG14512.1"/>
    </source>
</evidence>
<dbReference type="Proteomes" id="UP000031599">
    <property type="component" value="Unassembled WGS sequence"/>
</dbReference>
<protein>
    <submittedName>
        <fullName evidence="3">Uncharacterized protein</fullName>
    </submittedName>
</protein>
<gene>
    <name evidence="3" type="ORF">DB30_06739</name>
</gene>
<comment type="caution">
    <text evidence="3">The sequence shown here is derived from an EMBL/GenBank/DDBJ whole genome shotgun (WGS) entry which is preliminary data.</text>
</comment>
<evidence type="ECO:0000313" key="4">
    <source>
        <dbReference type="Proteomes" id="UP000031599"/>
    </source>
</evidence>
<evidence type="ECO:0000259" key="2">
    <source>
        <dbReference type="Pfam" id="PF19997"/>
    </source>
</evidence>
<accession>A0A0C2D2Z3</accession>
<dbReference type="InterPro" id="IPR045477">
    <property type="entry name" value="ivWA"/>
</dbReference>
<evidence type="ECO:0000259" key="1">
    <source>
        <dbReference type="Pfam" id="PF19996"/>
    </source>
</evidence>
<organism evidence="3 4">
    <name type="scientific">Enhygromyxa salina</name>
    <dbReference type="NCBI Taxonomy" id="215803"/>
    <lineage>
        <taxon>Bacteria</taxon>
        <taxon>Pseudomonadati</taxon>
        <taxon>Myxococcota</taxon>
        <taxon>Polyangia</taxon>
        <taxon>Nannocystales</taxon>
        <taxon>Nannocystaceae</taxon>
        <taxon>Enhygromyxa</taxon>
    </lineage>
</organism>
<dbReference type="AlphaFoldDB" id="A0A0C2D2Z3"/>
<name>A0A0C2D2Z3_9BACT</name>
<dbReference type="Pfam" id="PF19996">
    <property type="entry name" value="ivWA-helical_N"/>
    <property type="match status" value="1"/>
</dbReference>
<feature type="domain" description="FtsH ternary system vWA" evidence="1">
    <location>
        <begin position="15"/>
        <end position="240"/>
    </location>
</feature>
<dbReference type="RefSeq" id="WP_052553542.1">
    <property type="nucleotide sequence ID" value="NZ_JMCC02000072.1"/>
</dbReference>
<proteinExistence type="predicted"/>
<dbReference type="EMBL" id="JMCC02000072">
    <property type="protein sequence ID" value="KIG14512.1"/>
    <property type="molecule type" value="Genomic_DNA"/>
</dbReference>
<sequence>MSEARDNVDEWAAAGLSLQRGVAPGAELLTRVRPWLEATLELFALLPPLGIVADLGRLLARDPFDIAASVALADPELRAALDAYEEHVLGRLSADYRLEHARDALLRLELGVRPTAIAVFVDQILGRIRQAQRPGELELDSPGPTAIRRVLHRHGVELLELGAAALDDPQFAPLRRELGQVYAGLAKGARQCGALIGDVELYTLENHEALHSPSLRLAMAQIADAAQAIERSLPVRVRRSDASRGRTPTKVEDESAYPIGGYASIATVGGIESLVSSELIYMNPADERAAGHVDLFDVRWAAGELLKYTRDESVHTRERRTICFALAPELDDARLKDADVPFQRIVVAFGAVIAGVRKLCAWLDEAELDLRIVTIGVPSRTGGAAAQPLRPELELARLILREFIESGVVTLLEVDDPDAARAHASEAAVVGGSDLVWLLGAPFVPSEPTKPSAPSGAGKAASYTEHALSLEHARPGVWVEAARGTEPPSLQANGWEAWLVAIGQLLQALV</sequence>
<reference evidence="3 4" key="1">
    <citation type="submission" date="2014-12" db="EMBL/GenBank/DDBJ databases">
        <title>Genome assembly of Enhygromyxa salina DSM 15201.</title>
        <authorList>
            <person name="Sharma G."/>
            <person name="Subramanian S."/>
        </authorList>
    </citation>
    <scope>NUCLEOTIDE SEQUENCE [LARGE SCALE GENOMIC DNA]</scope>
    <source>
        <strain evidence="3 4">DSM 15201</strain>
    </source>
</reference>